<dbReference type="Proteomes" id="UP000602532">
    <property type="component" value="Unassembled WGS sequence"/>
</dbReference>
<dbReference type="Pfam" id="PF01841">
    <property type="entry name" value="Transglut_core"/>
    <property type="match status" value="1"/>
</dbReference>
<feature type="transmembrane region" description="Helical" evidence="1">
    <location>
        <begin position="248"/>
        <end position="270"/>
    </location>
</feature>
<evidence type="ECO:0000259" key="2">
    <source>
        <dbReference type="Pfam" id="PF01841"/>
    </source>
</evidence>
<dbReference type="InterPro" id="IPR052901">
    <property type="entry name" value="Bact_TGase-like"/>
</dbReference>
<protein>
    <submittedName>
        <fullName evidence="4">Transglutaminase domain-containing protein</fullName>
    </submittedName>
</protein>
<feature type="transmembrane region" description="Helical" evidence="1">
    <location>
        <begin position="21"/>
        <end position="40"/>
    </location>
</feature>
<dbReference type="InterPro" id="IPR021878">
    <property type="entry name" value="TgpA_N"/>
</dbReference>
<evidence type="ECO:0000313" key="4">
    <source>
        <dbReference type="EMBL" id="MBD8024613.1"/>
    </source>
</evidence>
<name>A0ABR8X5Y4_9MICO</name>
<evidence type="ECO:0000259" key="3">
    <source>
        <dbReference type="Pfam" id="PF11992"/>
    </source>
</evidence>
<sequence>MSANRDAATAAERRPVLVPRIVVGSLFALVVVGVAAAAAWPIYHSAAFGLLVAVAVSIAATLAAVAARLRWSGWIVAGALAGAFLVLGVPLAVPSRLGGPNDLLRGFSDLASGALLGWKDLVTVELPVGSYRNLLVPALIVFLAGTCLLLLLAWREDRIAYLAVPVALGMVSFGLFFGRTTVSAPLEMGPVTLYAPAETALGALSLLSCLLWLAWRTHDERLRALQRAAASSGVRISRRPSRADRRRTALGAGMVAAALVLAVGVVPFAARGAEREVLRTAVGPEVDLSAAVSPLAEYRALFEDDRVQQVLFTVTADAATPERVRVATLDTYDGEVFRSGGEGAADAGRFVRVPSSLDAGPGTPVEATVEIETLGGIWMPTAGRLSGVAFEGPRAASLADRFYYNAAASAGVQTAGGGLAPGDRYTAYGVDPEVPALAELEAPGATAGDVAAPDSLRAWVENHVSGTGGAALADLVALLRERGYLSHGLRGGPGEPLPVWAEQLPDYTFQPSASGHSLARIDAMFDRLLEREDDPRAQASGNYVAAVGDDEQFAVAVALIARELGFPSRVVLGARIGEPQPGLASCDDGVCRARDLSAWTEVQSAEGDWVTVDVTPQWAESPSLDVTEQRDPEIVTEVLPDTVEEVLPPDPLQEDSASGDPAADDAGLDLAWLWPILRTSGVALLILGLALGPFLVVIAAKAARRRGRRRASSPAARIAGGWEEYVDAALDAGCEAPRTHTRRELASDFGSDTGLQLADTADRAVFSSADETDADAAQYWRAVDEERRRLAKERGFWRGLAVTVSLRSFVRHLAPAPGARTRFAERGRRRVVQPARPMP</sequence>
<feature type="transmembrane region" description="Helical" evidence="1">
    <location>
        <begin position="193"/>
        <end position="215"/>
    </location>
</feature>
<dbReference type="PANTHER" id="PTHR42736">
    <property type="entry name" value="PROTEIN-GLUTAMINE GAMMA-GLUTAMYLTRANSFERASE"/>
    <property type="match status" value="1"/>
</dbReference>
<feature type="transmembrane region" description="Helical" evidence="1">
    <location>
        <begin position="74"/>
        <end position="93"/>
    </location>
</feature>
<evidence type="ECO:0000256" key="1">
    <source>
        <dbReference type="SAM" id="Phobius"/>
    </source>
</evidence>
<reference evidence="4 5" key="1">
    <citation type="submission" date="2020-08" db="EMBL/GenBank/DDBJ databases">
        <title>A Genomic Blueprint of the Chicken Gut Microbiome.</title>
        <authorList>
            <person name="Gilroy R."/>
            <person name="Ravi A."/>
            <person name="Getino M."/>
            <person name="Pursley I."/>
            <person name="Horton D.L."/>
            <person name="Alikhan N.-F."/>
            <person name="Baker D."/>
            <person name="Gharbi K."/>
            <person name="Hall N."/>
            <person name="Watson M."/>
            <person name="Adriaenssens E.M."/>
            <person name="Foster-Nyarko E."/>
            <person name="Jarju S."/>
            <person name="Secka A."/>
            <person name="Antonio M."/>
            <person name="Oren A."/>
            <person name="Chaudhuri R."/>
            <person name="La Ragione R.M."/>
            <person name="Hildebrand F."/>
            <person name="Pallen M.J."/>
        </authorList>
    </citation>
    <scope>NUCLEOTIDE SEQUENCE [LARGE SCALE GENOMIC DNA]</scope>
    <source>
        <strain evidence="4 5">Sa1CUA4</strain>
    </source>
</reference>
<feature type="transmembrane region" description="Helical" evidence="1">
    <location>
        <begin position="46"/>
        <end position="67"/>
    </location>
</feature>
<feature type="transmembrane region" description="Helical" evidence="1">
    <location>
        <begin position="159"/>
        <end position="178"/>
    </location>
</feature>
<evidence type="ECO:0000313" key="5">
    <source>
        <dbReference type="Proteomes" id="UP000602532"/>
    </source>
</evidence>
<accession>A0ABR8X5Y4</accession>
<organism evidence="4 5">
    <name type="scientific">Microbacterium gallinarum</name>
    <dbReference type="NCBI Taxonomy" id="2762209"/>
    <lineage>
        <taxon>Bacteria</taxon>
        <taxon>Bacillati</taxon>
        <taxon>Actinomycetota</taxon>
        <taxon>Actinomycetes</taxon>
        <taxon>Micrococcales</taxon>
        <taxon>Microbacteriaceae</taxon>
        <taxon>Microbacterium</taxon>
    </lineage>
</organism>
<keyword evidence="1" id="KW-0812">Transmembrane</keyword>
<feature type="domain" description="Transglutaminase-like" evidence="2">
    <location>
        <begin position="536"/>
        <end position="613"/>
    </location>
</feature>
<keyword evidence="1" id="KW-1133">Transmembrane helix</keyword>
<feature type="transmembrane region" description="Helical" evidence="1">
    <location>
        <begin position="134"/>
        <end position="152"/>
    </location>
</feature>
<dbReference type="Pfam" id="PF11992">
    <property type="entry name" value="TgpA_N"/>
    <property type="match status" value="1"/>
</dbReference>
<dbReference type="SUPFAM" id="SSF54001">
    <property type="entry name" value="Cysteine proteinases"/>
    <property type="match status" value="1"/>
</dbReference>
<dbReference type="Gene3D" id="3.10.620.30">
    <property type="match status" value="1"/>
</dbReference>
<keyword evidence="1" id="KW-0472">Membrane</keyword>
<proteinExistence type="predicted"/>
<dbReference type="InterPro" id="IPR002931">
    <property type="entry name" value="Transglutaminase-like"/>
</dbReference>
<dbReference type="InterPro" id="IPR038765">
    <property type="entry name" value="Papain-like_cys_pep_sf"/>
</dbReference>
<feature type="transmembrane region" description="Helical" evidence="1">
    <location>
        <begin position="681"/>
        <end position="700"/>
    </location>
</feature>
<dbReference type="PANTHER" id="PTHR42736:SF1">
    <property type="entry name" value="PROTEIN-GLUTAMINE GAMMA-GLUTAMYLTRANSFERASE"/>
    <property type="match status" value="1"/>
</dbReference>
<dbReference type="RefSeq" id="WP_191766959.1">
    <property type="nucleotide sequence ID" value="NZ_JACSPM010000005.1"/>
</dbReference>
<keyword evidence="5" id="KW-1185">Reference proteome</keyword>
<gene>
    <name evidence="4" type="ORF">H9622_13580</name>
</gene>
<comment type="caution">
    <text evidence="4">The sequence shown here is derived from an EMBL/GenBank/DDBJ whole genome shotgun (WGS) entry which is preliminary data.</text>
</comment>
<feature type="domain" description="Protein-glutamine gamma-glutamyltransferase TgpA N-terminal" evidence="3">
    <location>
        <begin position="32"/>
        <end position="388"/>
    </location>
</feature>
<dbReference type="EMBL" id="JACSPM010000005">
    <property type="protein sequence ID" value="MBD8024613.1"/>
    <property type="molecule type" value="Genomic_DNA"/>
</dbReference>